<evidence type="ECO:0000256" key="3">
    <source>
        <dbReference type="ARBA" id="ARBA00022452"/>
    </source>
</evidence>
<evidence type="ECO:0000256" key="5">
    <source>
        <dbReference type="ARBA" id="ARBA00022729"/>
    </source>
</evidence>
<keyword evidence="4 8" id="KW-0812">Transmembrane</keyword>
<keyword evidence="7 8" id="KW-0998">Cell outer membrane</keyword>
<evidence type="ECO:0000256" key="8">
    <source>
        <dbReference type="PROSITE-ProRule" id="PRU01360"/>
    </source>
</evidence>
<dbReference type="InterPro" id="IPR036942">
    <property type="entry name" value="Beta-barrel_TonB_sf"/>
</dbReference>
<dbReference type="InterPro" id="IPR012910">
    <property type="entry name" value="Plug_dom"/>
</dbReference>
<dbReference type="Gene3D" id="2.170.130.10">
    <property type="entry name" value="TonB-dependent receptor, plug domain"/>
    <property type="match status" value="1"/>
</dbReference>
<dbReference type="GO" id="GO:0044718">
    <property type="term" value="P:siderophore transmembrane transport"/>
    <property type="evidence" value="ECO:0007669"/>
    <property type="project" value="TreeGrafter"/>
</dbReference>
<dbReference type="EMBL" id="JAFREP010000002">
    <property type="protein sequence ID" value="MBO1317305.1"/>
    <property type="molecule type" value="Genomic_DNA"/>
</dbReference>
<proteinExistence type="inferred from homology"/>
<dbReference type="Proteomes" id="UP000664417">
    <property type="component" value="Unassembled WGS sequence"/>
</dbReference>
<keyword evidence="6 8" id="KW-0472">Membrane</keyword>
<keyword evidence="12" id="KW-0675">Receptor</keyword>
<name>A0A8J7Q5P6_9BACT</name>
<dbReference type="EMBL" id="JAFREP010000006">
    <property type="protein sequence ID" value="MBO1318612.1"/>
    <property type="molecule type" value="Genomic_DNA"/>
</dbReference>
<evidence type="ECO:0000313" key="12">
    <source>
        <dbReference type="EMBL" id="MBO1318612.1"/>
    </source>
</evidence>
<dbReference type="PROSITE" id="PS52016">
    <property type="entry name" value="TONB_DEPENDENT_REC_3"/>
    <property type="match status" value="1"/>
</dbReference>
<dbReference type="PANTHER" id="PTHR30069:SF29">
    <property type="entry name" value="HEMOGLOBIN AND HEMOGLOBIN-HAPTOGLOBIN-BINDING PROTEIN 1-RELATED"/>
    <property type="match status" value="1"/>
</dbReference>
<keyword evidence="5 9" id="KW-0732">Signal</keyword>
<dbReference type="GO" id="GO:0015344">
    <property type="term" value="F:siderophore uptake transmembrane transporter activity"/>
    <property type="evidence" value="ECO:0007669"/>
    <property type="project" value="TreeGrafter"/>
</dbReference>
<keyword evidence="2 8" id="KW-0813">Transport</keyword>
<dbReference type="GO" id="GO:0009279">
    <property type="term" value="C:cell outer membrane"/>
    <property type="evidence" value="ECO:0007669"/>
    <property type="project" value="UniProtKB-SubCell"/>
</dbReference>
<dbReference type="Pfam" id="PF07715">
    <property type="entry name" value="Plug"/>
    <property type="match status" value="1"/>
</dbReference>
<dbReference type="InterPro" id="IPR037066">
    <property type="entry name" value="Plug_dom_sf"/>
</dbReference>
<evidence type="ECO:0000256" key="4">
    <source>
        <dbReference type="ARBA" id="ARBA00022692"/>
    </source>
</evidence>
<gene>
    <name evidence="11" type="ORF">J3U88_02450</name>
    <name evidence="12" type="ORF">J3U88_09090</name>
</gene>
<feature type="signal peptide" evidence="9">
    <location>
        <begin position="1"/>
        <end position="28"/>
    </location>
</feature>
<keyword evidence="13" id="KW-1185">Reference proteome</keyword>
<comment type="caution">
    <text evidence="12">The sequence shown here is derived from an EMBL/GenBank/DDBJ whole genome shotgun (WGS) entry which is preliminary data.</text>
</comment>
<comment type="similarity">
    <text evidence="8">Belongs to the TonB-dependent receptor family.</text>
</comment>
<dbReference type="AlphaFoldDB" id="A0A8J7Q5P6"/>
<dbReference type="SUPFAM" id="SSF56935">
    <property type="entry name" value="Porins"/>
    <property type="match status" value="1"/>
</dbReference>
<evidence type="ECO:0000313" key="13">
    <source>
        <dbReference type="Proteomes" id="UP000664417"/>
    </source>
</evidence>
<accession>A0A8J7Q5P6</accession>
<feature type="domain" description="TonB-dependent receptor plug" evidence="10">
    <location>
        <begin position="58"/>
        <end position="167"/>
    </location>
</feature>
<evidence type="ECO:0000256" key="1">
    <source>
        <dbReference type="ARBA" id="ARBA00004571"/>
    </source>
</evidence>
<protein>
    <submittedName>
        <fullName evidence="12">TonB-dependent receptor plug domain-containing protein</fullName>
    </submittedName>
</protein>
<organism evidence="12 13">
    <name type="scientific">Acanthopleuribacter pedis</name>
    <dbReference type="NCBI Taxonomy" id="442870"/>
    <lineage>
        <taxon>Bacteria</taxon>
        <taxon>Pseudomonadati</taxon>
        <taxon>Acidobacteriota</taxon>
        <taxon>Holophagae</taxon>
        <taxon>Acanthopleuribacterales</taxon>
        <taxon>Acanthopleuribacteraceae</taxon>
        <taxon>Acanthopleuribacter</taxon>
    </lineage>
</organism>
<reference evidence="12" key="1">
    <citation type="submission" date="2021-03" db="EMBL/GenBank/DDBJ databases">
        <authorList>
            <person name="Wang G."/>
        </authorList>
    </citation>
    <scope>NUCLEOTIDE SEQUENCE</scope>
    <source>
        <strain evidence="12">KCTC 12899</strain>
    </source>
</reference>
<evidence type="ECO:0000256" key="7">
    <source>
        <dbReference type="ARBA" id="ARBA00023237"/>
    </source>
</evidence>
<comment type="subcellular location">
    <subcellularLocation>
        <location evidence="1 8">Cell outer membrane</location>
        <topology evidence="1 8">Multi-pass membrane protein</topology>
    </subcellularLocation>
</comment>
<dbReference type="Gene3D" id="2.40.170.20">
    <property type="entry name" value="TonB-dependent receptor, beta-barrel domain"/>
    <property type="match status" value="1"/>
</dbReference>
<evidence type="ECO:0000256" key="2">
    <source>
        <dbReference type="ARBA" id="ARBA00022448"/>
    </source>
</evidence>
<evidence type="ECO:0000313" key="11">
    <source>
        <dbReference type="EMBL" id="MBO1317305.1"/>
    </source>
</evidence>
<sequence length="725" mass="79760">MKVLSAYRSPQRLLMLAALLVMTCPLWAQSETQEQTEPDAVTVEESLVITASKRPEKRMEAPSTIETVTSQGLLESAATTFSGALAQVKGVDFANGGINLQKVSTRGFSSSFNSRMLSLVDGRLSTLPGAGLPQGGLAPVSSLDIRSMELILGPAGALYGSNTTAGVLNIITKTPWDEEGLSVAFKGGEQNLVDAKFRYAQVFEGGWGFKLTGQYLSADEFVSDNVFDVSGANQTGYASQAELQAALDAGTAYREEDLVVGDYDVLSTKAEMTAYYRRGETMFTALVGWSENDSFGVTNVGRNRIDGWEIGHVQFKASAPRWFFQVTRTGEDAGNTYSIQNVPAQLAAGLSLEQAADAAKFINDSYLNDVEFQTNYEVGNLFLVAGLSYREYQPNSEGSYLDDFILPDGTKNDISRDEKGVYLQADWRLMEDRLRVVAAGRYDDFSEFDSQFSPKLGVTYNVHNHHLRANFMSSYRAPEIIETHLYFFNGLARGNLNGFTIQDAAGNTISEIAGLAPEEVTTFEVGYRGLFNNALMIDAVAYRSDYEDFISPLQVVAHPAFGTTAVDSQGAVLPLLFTYLNYGKAQIEGFDLGVDYFFNDKISLKSSIGYAKLDSFENTTTIPDIPFNTPEWKYKASLNIKDLFAPNSFLTLTGRRVNAYDYLSGNWSGRIDTFSEFNLAAGYTVPKVDTLLKLSWSNVTDEDKTQLLGTPAQPSFLTFEIYQKF</sequence>
<keyword evidence="3 8" id="KW-1134">Transmembrane beta strand</keyword>
<dbReference type="PANTHER" id="PTHR30069">
    <property type="entry name" value="TONB-DEPENDENT OUTER MEMBRANE RECEPTOR"/>
    <property type="match status" value="1"/>
</dbReference>
<evidence type="ECO:0000259" key="10">
    <source>
        <dbReference type="Pfam" id="PF07715"/>
    </source>
</evidence>
<dbReference type="InterPro" id="IPR039426">
    <property type="entry name" value="TonB-dep_rcpt-like"/>
</dbReference>
<evidence type="ECO:0000256" key="6">
    <source>
        <dbReference type="ARBA" id="ARBA00023136"/>
    </source>
</evidence>
<evidence type="ECO:0000256" key="9">
    <source>
        <dbReference type="SAM" id="SignalP"/>
    </source>
</evidence>
<feature type="chain" id="PRO_5035416058" evidence="9">
    <location>
        <begin position="29"/>
        <end position="725"/>
    </location>
</feature>
<dbReference type="RefSeq" id="WP_207856542.1">
    <property type="nucleotide sequence ID" value="NZ_JAFREP010000002.1"/>
</dbReference>